<feature type="binding site" evidence="6">
    <location>
        <position position="239"/>
    </location>
    <ligand>
        <name>a divalent metal cation</name>
        <dbReference type="ChEBI" id="CHEBI:60240"/>
        <label>1</label>
    </ligand>
</feature>
<evidence type="ECO:0000256" key="4">
    <source>
        <dbReference type="ARBA" id="ARBA00022723"/>
    </source>
</evidence>
<dbReference type="PANTHER" id="PTHR43330">
    <property type="entry name" value="METHIONINE AMINOPEPTIDASE"/>
    <property type="match status" value="1"/>
</dbReference>
<dbReference type="GO" id="GO:0004177">
    <property type="term" value="F:aminopeptidase activity"/>
    <property type="evidence" value="ECO:0007669"/>
    <property type="project" value="UniProtKB-KW"/>
</dbReference>
<feature type="binding site" evidence="6">
    <location>
        <position position="83"/>
    </location>
    <ligand>
        <name>substrate</name>
    </ligand>
</feature>
<dbReference type="SUPFAM" id="SSF55920">
    <property type="entry name" value="Creatinase/aminopeptidase"/>
    <property type="match status" value="1"/>
</dbReference>
<dbReference type="InterPro" id="IPR000994">
    <property type="entry name" value="Pept_M24"/>
</dbReference>
<dbReference type="InterPro" id="IPR001714">
    <property type="entry name" value="Pept_M24_MAP"/>
</dbReference>
<feature type="binding site" evidence="6">
    <location>
        <position position="181"/>
    </location>
    <ligand>
        <name>substrate</name>
    </ligand>
</feature>
<evidence type="ECO:0000256" key="7">
    <source>
        <dbReference type="RuleBase" id="RU003653"/>
    </source>
</evidence>
<keyword evidence="5 6" id="KW-0378">Hydrolase</keyword>
<evidence type="ECO:0000256" key="5">
    <source>
        <dbReference type="ARBA" id="ARBA00022801"/>
    </source>
</evidence>
<gene>
    <name evidence="6" type="primary">map</name>
    <name evidence="9" type="ORF">GC106_54090</name>
</gene>
<evidence type="ECO:0000313" key="9">
    <source>
        <dbReference type="EMBL" id="NRN68168.1"/>
    </source>
</evidence>
<comment type="subunit">
    <text evidence="6">Monomer.</text>
</comment>
<evidence type="ECO:0000256" key="1">
    <source>
        <dbReference type="ARBA" id="ARBA00002521"/>
    </source>
</evidence>
<dbReference type="InterPro" id="IPR002467">
    <property type="entry name" value="Pept_M24A_MAP1"/>
</dbReference>
<keyword evidence="4 6" id="KW-0479">Metal-binding</keyword>
<evidence type="ECO:0000259" key="8">
    <source>
        <dbReference type="Pfam" id="PF00557"/>
    </source>
</evidence>
<feature type="domain" description="Peptidase M24" evidence="8">
    <location>
        <begin position="11"/>
        <end position="245"/>
    </location>
</feature>
<proteinExistence type="inferred from homology"/>
<dbReference type="CDD" id="cd01086">
    <property type="entry name" value="MetAP1"/>
    <property type="match status" value="1"/>
</dbReference>
<dbReference type="Pfam" id="PF00557">
    <property type="entry name" value="Peptidase_M24"/>
    <property type="match status" value="1"/>
</dbReference>
<sequence length="255" mass="26977">MVELKTPAELELMREAGKVVAAALAATKEAAAPGVSLRELDTIAAEVIASRGAKSSFLHYHPHFAPTPFPGVICASVNDLVVHGIPDDYKLEEGDLLSIDCGAHVAGFHGDAAISFTIGEPAREDARLIEHTREALYAGIAAARVGNRLGDVSHAIGKIGREHGYGLLMGYGGHGVGRKMHEEPHVPNEGKAGRGLKLRAGLVIAIEPMFIAGGRDTFTTDPDGWGLRSSDRSRAAHWEHTIAVTPQGPVILTEP</sequence>
<keyword evidence="3 6" id="KW-0645">Protease</keyword>
<organism evidence="9 10">
    <name type="scientific">Kibdelosporangium persicum</name>
    <dbReference type="NCBI Taxonomy" id="2698649"/>
    <lineage>
        <taxon>Bacteria</taxon>
        <taxon>Bacillati</taxon>
        <taxon>Actinomycetota</taxon>
        <taxon>Actinomycetes</taxon>
        <taxon>Pseudonocardiales</taxon>
        <taxon>Pseudonocardiaceae</taxon>
        <taxon>Kibdelosporangium</taxon>
    </lineage>
</organism>
<feature type="binding site" evidence="6">
    <location>
        <position position="100"/>
    </location>
    <ligand>
        <name>a divalent metal cation</name>
        <dbReference type="ChEBI" id="CHEBI:60240"/>
        <label>1</label>
    </ligand>
</feature>
<keyword evidence="10" id="KW-1185">Reference proteome</keyword>
<dbReference type="NCBIfam" id="TIGR00500">
    <property type="entry name" value="met_pdase_I"/>
    <property type="match status" value="1"/>
</dbReference>
<dbReference type="HAMAP" id="MF_01974">
    <property type="entry name" value="MetAP_1"/>
    <property type="match status" value="1"/>
</dbReference>
<dbReference type="RefSeq" id="WP_173136991.1">
    <property type="nucleotide sequence ID" value="NZ_CBCSGW010000011.1"/>
</dbReference>
<dbReference type="InterPro" id="IPR036005">
    <property type="entry name" value="Creatinase/aminopeptidase-like"/>
</dbReference>
<dbReference type="Gene3D" id="3.90.230.10">
    <property type="entry name" value="Creatinase/methionine aminopeptidase superfamily"/>
    <property type="match status" value="1"/>
</dbReference>
<evidence type="ECO:0000256" key="3">
    <source>
        <dbReference type="ARBA" id="ARBA00022670"/>
    </source>
</evidence>
<feature type="binding site" evidence="6">
    <location>
        <position position="239"/>
    </location>
    <ligand>
        <name>a divalent metal cation</name>
        <dbReference type="ChEBI" id="CHEBI:60240"/>
        <label>2</label>
        <note>catalytic</note>
    </ligand>
</feature>
<comment type="catalytic activity">
    <reaction evidence="6 7">
        <text>Release of N-terminal amino acids, preferentially methionine, from peptides and arylamides.</text>
        <dbReference type="EC" id="3.4.11.18"/>
    </reaction>
</comment>
<keyword evidence="2 6" id="KW-0031">Aminopeptidase</keyword>
<feature type="binding site" evidence="6">
    <location>
        <position position="111"/>
    </location>
    <ligand>
        <name>a divalent metal cation</name>
        <dbReference type="ChEBI" id="CHEBI:60240"/>
        <label>2</label>
        <note>catalytic</note>
    </ligand>
</feature>
<dbReference type="PANTHER" id="PTHR43330:SF27">
    <property type="entry name" value="METHIONINE AMINOPEPTIDASE"/>
    <property type="match status" value="1"/>
</dbReference>
<name>A0ABX2F9W8_9PSEU</name>
<comment type="cofactor">
    <cofactor evidence="6">
        <name>Co(2+)</name>
        <dbReference type="ChEBI" id="CHEBI:48828"/>
    </cofactor>
    <cofactor evidence="6">
        <name>Zn(2+)</name>
        <dbReference type="ChEBI" id="CHEBI:29105"/>
    </cofactor>
    <cofactor evidence="6">
        <name>Mn(2+)</name>
        <dbReference type="ChEBI" id="CHEBI:29035"/>
    </cofactor>
    <cofactor evidence="6">
        <name>Fe(2+)</name>
        <dbReference type="ChEBI" id="CHEBI:29033"/>
    </cofactor>
    <text evidence="6">Binds 2 divalent metal cations per subunit. Has a high-affinity and a low affinity metal-binding site. The true nature of the physiological cofactor is under debate. The enzyme is active with cobalt, zinc, manganese or divalent iron ions. Most likely, methionine aminopeptidases function as mononuclear Fe(2+)-metalloproteases under physiological conditions, and the catalytically relevant metal-binding site has been assigned to the histidine-containing high-affinity site.</text>
</comment>
<dbReference type="EMBL" id="JAAATY010000018">
    <property type="protein sequence ID" value="NRN68168.1"/>
    <property type="molecule type" value="Genomic_DNA"/>
</dbReference>
<protein>
    <recommendedName>
        <fullName evidence="6 7">Methionine aminopeptidase</fullName>
        <shortName evidence="6">MAP</shortName>
        <shortName evidence="6">MetAP</shortName>
        <ecNumber evidence="6 7">3.4.11.18</ecNumber>
    </recommendedName>
    <alternativeName>
        <fullName evidence="6">Peptidase M</fullName>
    </alternativeName>
</protein>
<comment type="caution">
    <text evidence="9">The sequence shown here is derived from an EMBL/GenBank/DDBJ whole genome shotgun (WGS) entry which is preliminary data.</text>
</comment>
<evidence type="ECO:0000256" key="2">
    <source>
        <dbReference type="ARBA" id="ARBA00022438"/>
    </source>
</evidence>
<dbReference type="Proteomes" id="UP000763557">
    <property type="component" value="Unassembled WGS sequence"/>
</dbReference>
<accession>A0ABX2F9W8</accession>
<feature type="binding site" evidence="6">
    <location>
        <position position="174"/>
    </location>
    <ligand>
        <name>a divalent metal cation</name>
        <dbReference type="ChEBI" id="CHEBI:60240"/>
        <label>2</label>
        <note>catalytic</note>
    </ligand>
</feature>
<dbReference type="PRINTS" id="PR00599">
    <property type="entry name" value="MAPEPTIDASE"/>
</dbReference>
<comment type="similarity">
    <text evidence="6">Belongs to the peptidase M24A family. Methionine aminopeptidase type 1 subfamily.</text>
</comment>
<comment type="function">
    <text evidence="1 6">Removes the N-terminal methionine from nascent proteins. The N-terminal methionine is often cleaved when the second residue in the primary sequence is small and uncharged (Met-Ala-, Cys, Gly, Pro, Ser, Thr, or Val). Requires deformylation of the N(alpha)-formylated initiator methionine before it can be hydrolyzed.</text>
</comment>
<evidence type="ECO:0000313" key="10">
    <source>
        <dbReference type="Proteomes" id="UP000763557"/>
    </source>
</evidence>
<dbReference type="EC" id="3.4.11.18" evidence="6 7"/>
<reference evidence="9 10" key="1">
    <citation type="submission" date="2020-01" db="EMBL/GenBank/DDBJ databases">
        <title>Kibdelosporangium persica a novel Actinomycetes from a hot desert in Iran.</title>
        <authorList>
            <person name="Safaei N."/>
            <person name="Zaburannyi N."/>
            <person name="Mueller R."/>
            <person name="Wink J."/>
        </authorList>
    </citation>
    <scope>NUCLEOTIDE SEQUENCE [LARGE SCALE GENOMIC DNA]</scope>
    <source>
        <strain evidence="9 10">4NS15</strain>
    </source>
</reference>
<evidence type="ECO:0000256" key="6">
    <source>
        <dbReference type="HAMAP-Rule" id="MF_01974"/>
    </source>
</evidence>
<feature type="binding site" evidence="6">
    <location>
        <position position="207"/>
    </location>
    <ligand>
        <name>a divalent metal cation</name>
        <dbReference type="ChEBI" id="CHEBI:60240"/>
        <label>2</label>
        <note>catalytic</note>
    </ligand>
</feature>
<feature type="binding site" evidence="6">
    <location>
        <position position="111"/>
    </location>
    <ligand>
        <name>a divalent metal cation</name>
        <dbReference type="ChEBI" id="CHEBI:60240"/>
        <label>1</label>
    </ligand>
</feature>